<accession>A0A1I8F005</accession>
<keyword evidence="2" id="KW-0812">Transmembrane</keyword>
<evidence type="ECO:0000313" key="4">
    <source>
        <dbReference type="WBParaSite" id="maker-PairedContig_780-snap-gene-0.22-mRNA-1"/>
    </source>
</evidence>
<reference evidence="4" key="1">
    <citation type="submission" date="2016-11" db="UniProtKB">
        <authorList>
            <consortium name="WormBaseParasite"/>
        </authorList>
    </citation>
    <scope>IDENTIFICATION</scope>
    <source>
        <strain evidence="4">pt0022</strain>
    </source>
</reference>
<proteinExistence type="predicted"/>
<evidence type="ECO:0000259" key="3">
    <source>
        <dbReference type="Pfam" id="PF11938"/>
    </source>
</evidence>
<dbReference type="InterPro" id="IPR021852">
    <property type="entry name" value="DUF3456"/>
</dbReference>
<keyword evidence="1" id="KW-0175">Coiled coil</keyword>
<sequence length="250" mass="28831">MIVCLKDHSLWMDYLVQLVWISLCILVSLITECFTIPMASATCGACTMIVTEMEIKITELEEKIREKSYYRLGETKNHGINDEVIQKMVYADEFRDRNCEREKEDGRGKKSLSRSEIQLSEVLEIVCDKAAEWSAVVHPRTGKGVYARRATLKLKQVPEHLTIYQFEDACNDFLDSYEDQLIKFSHSKHEEPVRQFCHETIEVCTAVDVTPMTDEESGKAQILSDEEKEKKVEKALDKLRRDAKGLDDEL</sequence>
<dbReference type="Pfam" id="PF11938">
    <property type="entry name" value="DUF3456"/>
    <property type="match status" value="1"/>
</dbReference>
<feature type="transmembrane region" description="Helical" evidence="2">
    <location>
        <begin position="12"/>
        <end position="30"/>
    </location>
</feature>
<dbReference type="WBParaSite" id="maker-PairedContig_780-snap-gene-0.22-mRNA-1">
    <property type="protein sequence ID" value="maker-PairedContig_780-snap-gene-0.22-mRNA-1"/>
    <property type="gene ID" value="maker-PairedContig_780-snap-gene-0.22"/>
</dbReference>
<evidence type="ECO:0000256" key="1">
    <source>
        <dbReference type="SAM" id="Coils"/>
    </source>
</evidence>
<keyword evidence="2" id="KW-0472">Membrane</keyword>
<dbReference type="STRING" id="6293.A0A1I8F005"/>
<feature type="domain" description="DUF3456" evidence="3">
    <location>
        <begin position="103"/>
        <end position="204"/>
    </location>
</feature>
<name>A0A1I8F005_WUCBA</name>
<feature type="coiled-coil region" evidence="1">
    <location>
        <begin position="222"/>
        <end position="249"/>
    </location>
</feature>
<keyword evidence="2" id="KW-1133">Transmembrane helix</keyword>
<dbReference type="AlphaFoldDB" id="A0A1I8F005"/>
<evidence type="ECO:0000256" key="2">
    <source>
        <dbReference type="SAM" id="Phobius"/>
    </source>
</evidence>
<organism evidence="4">
    <name type="scientific">Wuchereria bancrofti</name>
    <dbReference type="NCBI Taxonomy" id="6293"/>
    <lineage>
        <taxon>Eukaryota</taxon>
        <taxon>Metazoa</taxon>
        <taxon>Ecdysozoa</taxon>
        <taxon>Nematoda</taxon>
        <taxon>Chromadorea</taxon>
        <taxon>Rhabditida</taxon>
        <taxon>Spirurina</taxon>
        <taxon>Spiruromorpha</taxon>
        <taxon>Filarioidea</taxon>
        <taxon>Onchocercidae</taxon>
        <taxon>Wuchereria</taxon>
    </lineage>
</organism>
<protein>
    <submittedName>
        <fullName evidence="4">DUF3456 domain-containing protein</fullName>
    </submittedName>
</protein>